<dbReference type="EMBL" id="BKCJ011270197">
    <property type="protein sequence ID" value="GFD13102.1"/>
    <property type="molecule type" value="Genomic_DNA"/>
</dbReference>
<name>A0A699TQR9_TANCI</name>
<sequence length="151" mass="14176">SDFGPAAGRLRHLRAAPRRIPVPRLWPAFGLGLHRGATPHGLAKLGDAGAGRRLFLGESVAAAVGGAHDLCGGAAGAAAGRRAVGAGAGGLHDILFWGGGAGGAATYRAAHAGAAAHLGGGGAGAAGGGPHPAVAGGARLALPAPHGAAAR</sequence>
<reference evidence="1" key="1">
    <citation type="journal article" date="2019" name="Sci. Rep.">
        <title>Draft genome of Tanacetum cinerariifolium, the natural source of mosquito coil.</title>
        <authorList>
            <person name="Yamashiro T."/>
            <person name="Shiraishi A."/>
            <person name="Satake H."/>
            <person name="Nakayama K."/>
        </authorList>
    </citation>
    <scope>NUCLEOTIDE SEQUENCE</scope>
</reference>
<protein>
    <submittedName>
        <fullName evidence="1">Uncharacterized protein</fullName>
    </submittedName>
</protein>
<proteinExistence type="predicted"/>
<accession>A0A699TQR9</accession>
<organism evidence="1">
    <name type="scientific">Tanacetum cinerariifolium</name>
    <name type="common">Dalmatian daisy</name>
    <name type="synonym">Chrysanthemum cinerariifolium</name>
    <dbReference type="NCBI Taxonomy" id="118510"/>
    <lineage>
        <taxon>Eukaryota</taxon>
        <taxon>Viridiplantae</taxon>
        <taxon>Streptophyta</taxon>
        <taxon>Embryophyta</taxon>
        <taxon>Tracheophyta</taxon>
        <taxon>Spermatophyta</taxon>
        <taxon>Magnoliopsida</taxon>
        <taxon>eudicotyledons</taxon>
        <taxon>Gunneridae</taxon>
        <taxon>Pentapetalae</taxon>
        <taxon>asterids</taxon>
        <taxon>campanulids</taxon>
        <taxon>Asterales</taxon>
        <taxon>Asteraceae</taxon>
        <taxon>Asteroideae</taxon>
        <taxon>Anthemideae</taxon>
        <taxon>Anthemidinae</taxon>
        <taxon>Tanacetum</taxon>
    </lineage>
</organism>
<dbReference type="AlphaFoldDB" id="A0A699TQR9"/>
<gene>
    <name evidence="1" type="ORF">Tci_885071</name>
</gene>
<evidence type="ECO:0000313" key="1">
    <source>
        <dbReference type="EMBL" id="GFD13102.1"/>
    </source>
</evidence>
<feature type="non-terminal residue" evidence="1">
    <location>
        <position position="1"/>
    </location>
</feature>
<comment type="caution">
    <text evidence="1">The sequence shown here is derived from an EMBL/GenBank/DDBJ whole genome shotgun (WGS) entry which is preliminary data.</text>
</comment>